<keyword evidence="2" id="KW-1185">Reference proteome</keyword>
<gene>
    <name evidence="1" type="ORF">BDN72DRAFT_840406</name>
</gene>
<evidence type="ECO:0000313" key="2">
    <source>
        <dbReference type="Proteomes" id="UP000308600"/>
    </source>
</evidence>
<dbReference type="Proteomes" id="UP000308600">
    <property type="component" value="Unassembled WGS sequence"/>
</dbReference>
<proteinExistence type="predicted"/>
<name>A0ACD3AVR9_9AGAR</name>
<evidence type="ECO:0000313" key="1">
    <source>
        <dbReference type="EMBL" id="TFK69436.1"/>
    </source>
</evidence>
<dbReference type="EMBL" id="ML208331">
    <property type="protein sequence ID" value="TFK69436.1"/>
    <property type="molecule type" value="Genomic_DNA"/>
</dbReference>
<organism evidence="1 2">
    <name type="scientific">Pluteus cervinus</name>
    <dbReference type="NCBI Taxonomy" id="181527"/>
    <lineage>
        <taxon>Eukaryota</taxon>
        <taxon>Fungi</taxon>
        <taxon>Dikarya</taxon>
        <taxon>Basidiomycota</taxon>
        <taxon>Agaricomycotina</taxon>
        <taxon>Agaricomycetes</taxon>
        <taxon>Agaricomycetidae</taxon>
        <taxon>Agaricales</taxon>
        <taxon>Pluteineae</taxon>
        <taxon>Pluteaceae</taxon>
        <taxon>Pluteus</taxon>
    </lineage>
</organism>
<sequence>MAPSSTPSRTSPTVAEMAAAISVAPNFDVSRIRGNVPEDDKRRFVSTFAYFISTREGSYGADVGQRIRMVEVNVWPGPPSRQFGRGEHNQMQGAADTENAEPRESRPEGDNAGTLKGTGYGEAIFELVVERDMCNVFGTLHGGCAAYIIDPCSSSALVVMGRALGIDGTGVSQSMNLIWHQPAHVGAKLRIVATSMFMHGRVRTARCELWDGDRLCVSSTHSTVNQRNPKSKDKNAPSRPSKL</sequence>
<protein>
    <submittedName>
        <fullName evidence="1">Uncharacterized protein</fullName>
    </submittedName>
</protein>
<accession>A0ACD3AVR9</accession>
<reference evidence="1 2" key="1">
    <citation type="journal article" date="2019" name="Nat. Ecol. Evol.">
        <title>Megaphylogeny resolves global patterns of mushroom evolution.</title>
        <authorList>
            <person name="Varga T."/>
            <person name="Krizsan K."/>
            <person name="Foldi C."/>
            <person name="Dima B."/>
            <person name="Sanchez-Garcia M."/>
            <person name="Sanchez-Ramirez S."/>
            <person name="Szollosi G.J."/>
            <person name="Szarkandi J.G."/>
            <person name="Papp V."/>
            <person name="Albert L."/>
            <person name="Andreopoulos W."/>
            <person name="Angelini C."/>
            <person name="Antonin V."/>
            <person name="Barry K.W."/>
            <person name="Bougher N.L."/>
            <person name="Buchanan P."/>
            <person name="Buyck B."/>
            <person name="Bense V."/>
            <person name="Catcheside P."/>
            <person name="Chovatia M."/>
            <person name="Cooper J."/>
            <person name="Damon W."/>
            <person name="Desjardin D."/>
            <person name="Finy P."/>
            <person name="Geml J."/>
            <person name="Haridas S."/>
            <person name="Hughes K."/>
            <person name="Justo A."/>
            <person name="Karasinski D."/>
            <person name="Kautmanova I."/>
            <person name="Kiss B."/>
            <person name="Kocsube S."/>
            <person name="Kotiranta H."/>
            <person name="LaButti K.M."/>
            <person name="Lechner B.E."/>
            <person name="Liimatainen K."/>
            <person name="Lipzen A."/>
            <person name="Lukacs Z."/>
            <person name="Mihaltcheva S."/>
            <person name="Morgado L.N."/>
            <person name="Niskanen T."/>
            <person name="Noordeloos M.E."/>
            <person name="Ohm R.A."/>
            <person name="Ortiz-Santana B."/>
            <person name="Ovrebo C."/>
            <person name="Racz N."/>
            <person name="Riley R."/>
            <person name="Savchenko A."/>
            <person name="Shiryaev A."/>
            <person name="Soop K."/>
            <person name="Spirin V."/>
            <person name="Szebenyi C."/>
            <person name="Tomsovsky M."/>
            <person name="Tulloss R.E."/>
            <person name="Uehling J."/>
            <person name="Grigoriev I.V."/>
            <person name="Vagvolgyi C."/>
            <person name="Papp T."/>
            <person name="Martin F.M."/>
            <person name="Miettinen O."/>
            <person name="Hibbett D.S."/>
            <person name="Nagy L.G."/>
        </authorList>
    </citation>
    <scope>NUCLEOTIDE SEQUENCE [LARGE SCALE GENOMIC DNA]</scope>
    <source>
        <strain evidence="1 2">NL-1719</strain>
    </source>
</reference>